<dbReference type="AlphaFoldDB" id="A0A1H5RRS5"/>
<accession>A0A1H5RRS5</accession>
<dbReference type="RefSeq" id="WP_103904709.1">
    <property type="nucleotide sequence ID" value="NZ_CP049246.1"/>
</dbReference>
<feature type="transmembrane region" description="Helical" evidence="1">
    <location>
        <begin position="234"/>
        <end position="258"/>
    </location>
</feature>
<evidence type="ECO:0000313" key="3">
    <source>
        <dbReference type="Proteomes" id="UP000236731"/>
    </source>
</evidence>
<proteinExistence type="predicted"/>
<feature type="transmembrane region" description="Helical" evidence="1">
    <location>
        <begin position="174"/>
        <end position="195"/>
    </location>
</feature>
<sequence length="263" mass="30717">MKTTLQYLRTLYKGQQFFLYAVPLLCLIVWLAGVFFLSMGMLDVITNYKSYKAAVGESNLLLALDGQQFFEWSNPIILILPFIHLTFIATNFYKSYDFTLPISAGQRLTAFVIVALVVFLYNYAIVLLLNYGVEFFFRYNFLEAMKQAYVENGLLYEPISKNSIFFNGSQTLKMFRLIIGFAIMLPFYFYGILLFKKKSLIKSVGILILLFMIGSYISNYFWNGNHYMITNSNFYFVSNYLVYLIAMLIAFVGFYYYLKEKEV</sequence>
<evidence type="ECO:0008006" key="4">
    <source>
        <dbReference type="Google" id="ProtNLM"/>
    </source>
</evidence>
<keyword evidence="1" id="KW-0472">Membrane</keyword>
<evidence type="ECO:0000256" key="1">
    <source>
        <dbReference type="SAM" id="Phobius"/>
    </source>
</evidence>
<keyword evidence="1" id="KW-0812">Transmembrane</keyword>
<organism evidence="2 3">
    <name type="scientific">Sphingobacterium lactis</name>
    <dbReference type="NCBI Taxonomy" id="797291"/>
    <lineage>
        <taxon>Bacteria</taxon>
        <taxon>Pseudomonadati</taxon>
        <taxon>Bacteroidota</taxon>
        <taxon>Sphingobacteriia</taxon>
        <taxon>Sphingobacteriales</taxon>
        <taxon>Sphingobacteriaceae</taxon>
        <taxon>Sphingobacterium</taxon>
    </lineage>
</organism>
<name>A0A1H5RRS5_9SPHI</name>
<keyword evidence="3" id="KW-1185">Reference proteome</keyword>
<dbReference type="EMBL" id="FNUT01000001">
    <property type="protein sequence ID" value="SEF40438.1"/>
    <property type="molecule type" value="Genomic_DNA"/>
</dbReference>
<gene>
    <name evidence="2" type="ORF">SAMN05421877_10127</name>
</gene>
<reference evidence="3" key="1">
    <citation type="submission" date="2016-10" db="EMBL/GenBank/DDBJ databases">
        <authorList>
            <person name="Varghese N."/>
            <person name="Submissions S."/>
        </authorList>
    </citation>
    <scope>NUCLEOTIDE SEQUENCE [LARGE SCALE GENOMIC DNA]</scope>
    <source>
        <strain evidence="3">DSM 22361</strain>
    </source>
</reference>
<protein>
    <recommendedName>
        <fullName evidence="4">ABC-2 family transporter protein</fullName>
    </recommendedName>
</protein>
<dbReference type="OrthoDB" id="711414at2"/>
<keyword evidence="1" id="KW-1133">Transmembrane helix</keyword>
<feature type="transmembrane region" description="Helical" evidence="1">
    <location>
        <begin position="204"/>
        <end position="222"/>
    </location>
</feature>
<feature type="transmembrane region" description="Helical" evidence="1">
    <location>
        <begin position="17"/>
        <end position="42"/>
    </location>
</feature>
<dbReference type="Proteomes" id="UP000236731">
    <property type="component" value="Unassembled WGS sequence"/>
</dbReference>
<evidence type="ECO:0000313" key="2">
    <source>
        <dbReference type="EMBL" id="SEF40438.1"/>
    </source>
</evidence>
<feature type="transmembrane region" description="Helical" evidence="1">
    <location>
        <begin position="108"/>
        <end position="133"/>
    </location>
</feature>
<feature type="transmembrane region" description="Helical" evidence="1">
    <location>
        <begin position="76"/>
        <end position="96"/>
    </location>
</feature>